<reference evidence="2" key="2">
    <citation type="journal article" date="2023" name="IMA Fungus">
        <title>Comparative genomic study of the Penicillium genus elucidates a diverse pangenome and 15 lateral gene transfer events.</title>
        <authorList>
            <person name="Petersen C."/>
            <person name="Sorensen T."/>
            <person name="Nielsen M.R."/>
            <person name="Sondergaard T.E."/>
            <person name="Sorensen J.L."/>
            <person name="Fitzpatrick D.A."/>
            <person name="Frisvad J.C."/>
            <person name="Nielsen K.L."/>
        </authorList>
    </citation>
    <scope>NUCLEOTIDE SEQUENCE</scope>
    <source>
        <strain evidence="2">IBT 29495</strain>
    </source>
</reference>
<sequence length="143" mass="16425">MSSPSIQPEATAAAHQWLQSFHRLGDSLSPEEWVDTFYDPECTMQFLGQAPVHGHAAIISHFQRQFSRLDSMKHTIRHVDVTHDRIYQEATVTYIVKDDPEQRPIEAQGLAVFGKGAEERKITFFTVYLDLEPLRNRMKEVLG</sequence>
<keyword evidence="3" id="KW-1185">Reference proteome</keyword>
<dbReference type="Proteomes" id="UP001149954">
    <property type="component" value="Unassembled WGS sequence"/>
</dbReference>
<evidence type="ECO:0000313" key="2">
    <source>
        <dbReference type="EMBL" id="KAJ5513407.1"/>
    </source>
</evidence>
<name>A0A9X0C8Y5_9EURO</name>
<dbReference type="SUPFAM" id="SSF54427">
    <property type="entry name" value="NTF2-like"/>
    <property type="match status" value="1"/>
</dbReference>
<protein>
    <recommendedName>
        <fullName evidence="1">SnoaL-like domain-containing protein</fullName>
    </recommendedName>
</protein>
<dbReference type="InterPro" id="IPR032710">
    <property type="entry name" value="NTF2-like_dom_sf"/>
</dbReference>
<dbReference type="AlphaFoldDB" id="A0A9X0C8Y5"/>
<proteinExistence type="predicted"/>
<dbReference type="CDD" id="cd00531">
    <property type="entry name" value="NTF2_like"/>
    <property type="match status" value="1"/>
</dbReference>
<organism evidence="2 3">
    <name type="scientific">Penicillium fimorum</name>
    <dbReference type="NCBI Taxonomy" id="1882269"/>
    <lineage>
        <taxon>Eukaryota</taxon>
        <taxon>Fungi</taxon>
        <taxon>Dikarya</taxon>
        <taxon>Ascomycota</taxon>
        <taxon>Pezizomycotina</taxon>
        <taxon>Eurotiomycetes</taxon>
        <taxon>Eurotiomycetidae</taxon>
        <taxon>Eurotiales</taxon>
        <taxon>Aspergillaceae</taxon>
        <taxon>Penicillium</taxon>
    </lineage>
</organism>
<accession>A0A9X0C8Y5</accession>
<feature type="domain" description="SnoaL-like" evidence="1">
    <location>
        <begin position="34"/>
        <end position="114"/>
    </location>
</feature>
<dbReference type="EMBL" id="JAPWDS010000002">
    <property type="protein sequence ID" value="KAJ5513407.1"/>
    <property type="molecule type" value="Genomic_DNA"/>
</dbReference>
<dbReference type="InterPro" id="IPR037401">
    <property type="entry name" value="SnoaL-like"/>
</dbReference>
<evidence type="ECO:0000259" key="1">
    <source>
        <dbReference type="Pfam" id="PF12680"/>
    </source>
</evidence>
<comment type="caution">
    <text evidence="2">The sequence shown here is derived from an EMBL/GenBank/DDBJ whole genome shotgun (WGS) entry which is preliminary data.</text>
</comment>
<dbReference type="OrthoDB" id="9983368at2759"/>
<dbReference type="Pfam" id="PF12680">
    <property type="entry name" value="SnoaL_2"/>
    <property type="match status" value="1"/>
</dbReference>
<evidence type="ECO:0000313" key="3">
    <source>
        <dbReference type="Proteomes" id="UP001149954"/>
    </source>
</evidence>
<reference evidence="2" key="1">
    <citation type="submission" date="2022-12" db="EMBL/GenBank/DDBJ databases">
        <authorList>
            <person name="Petersen C."/>
        </authorList>
    </citation>
    <scope>NUCLEOTIDE SEQUENCE</scope>
    <source>
        <strain evidence="2">IBT 29495</strain>
    </source>
</reference>
<dbReference type="Gene3D" id="3.10.450.50">
    <property type="match status" value="1"/>
</dbReference>
<gene>
    <name evidence="2" type="ORF">N7463_002959</name>
</gene>